<dbReference type="InterPro" id="IPR032675">
    <property type="entry name" value="LRR_dom_sf"/>
</dbReference>
<gene>
    <name evidence="2" type="ORF">DM02DRAFT_652106</name>
</gene>
<organism evidence="2 3">
    <name type="scientific">Periconia macrospinosa</name>
    <dbReference type="NCBI Taxonomy" id="97972"/>
    <lineage>
        <taxon>Eukaryota</taxon>
        <taxon>Fungi</taxon>
        <taxon>Dikarya</taxon>
        <taxon>Ascomycota</taxon>
        <taxon>Pezizomycotina</taxon>
        <taxon>Dothideomycetes</taxon>
        <taxon>Pleosporomycetidae</taxon>
        <taxon>Pleosporales</taxon>
        <taxon>Massarineae</taxon>
        <taxon>Periconiaceae</taxon>
        <taxon>Periconia</taxon>
    </lineage>
</organism>
<evidence type="ECO:0000313" key="2">
    <source>
        <dbReference type="EMBL" id="PVI03872.1"/>
    </source>
</evidence>
<dbReference type="EMBL" id="KZ805326">
    <property type="protein sequence ID" value="PVI03872.1"/>
    <property type="molecule type" value="Genomic_DNA"/>
</dbReference>
<evidence type="ECO:0000259" key="1">
    <source>
        <dbReference type="PROSITE" id="PS50181"/>
    </source>
</evidence>
<dbReference type="AlphaFoldDB" id="A0A2V1E149"/>
<accession>A0A2V1E149</accession>
<evidence type="ECO:0000313" key="3">
    <source>
        <dbReference type="Proteomes" id="UP000244855"/>
    </source>
</evidence>
<name>A0A2V1E149_9PLEO</name>
<proteinExistence type="predicted"/>
<dbReference type="Gene3D" id="3.80.10.10">
    <property type="entry name" value="Ribonuclease Inhibitor"/>
    <property type="match status" value="1"/>
</dbReference>
<keyword evidence="3" id="KW-1185">Reference proteome</keyword>
<sequence length="469" mass="53024">MSLMSLPPELILIIAEALDERALGRLSATSKIMANLVEPVFWRETELTLASTARLNAEVKENICRNLKRHTQLITLSTSCSPESQEMFQAVLQPRVARNLGEAFGHSPGNWVSSLKEVQLPLQTTFDSGKYPSEPVSATITLKGKAQNAAKTGIHIQVQGEQLSSCRRSKVTGTSYDMFQSLIKGVGPPYEWEEMELKGNRSCDACVGNTISAMVINSELLKIQKLTLTGFDFEHLRLTEIHRLDFASVQDLTIRDCSNLPVLFRYFMQDPTKIALEDLTCEMWHLQEPAWYEDEHNIENFLCSFSGLKHLKIHVQSEWSLDFDAITAAHSALETFEFSAGNIDFQLESIDAVANNLHSLKRLAFRMSSLEELISTGKMGKERKRRTTLALRKLEALWGLTDVVMVFRPPAMMGQPARVEKNMGIAANEIYNMLGNDKIQHVRLWMRALRYRPGSSLQFFIPEPCTFTY</sequence>
<feature type="domain" description="F-box" evidence="1">
    <location>
        <begin position="1"/>
        <end position="45"/>
    </location>
</feature>
<dbReference type="Proteomes" id="UP000244855">
    <property type="component" value="Unassembled WGS sequence"/>
</dbReference>
<reference evidence="2 3" key="1">
    <citation type="journal article" date="2018" name="Sci. Rep.">
        <title>Comparative genomics provides insights into the lifestyle and reveals functional heterogeneity of dark septate endophytic fungi.</title>
        <authorList>
            <person name="Knapp D.G."/>
            <person name="Nemeth J.B."/>
            <person name="Barry K."/>
            <person name="Hainaut M."/>
            <person name="Henrissat B."/>
            <person name="Johnson J."/>
            <person name="Kuo A."/>
            <person name="Lim J.H.P."/>
            <person name="Lipzen A."/>
            <person name="Nolan M."/>
            <person name="Ohm R.A."/>
            <person name="Tamas L."/>
            <person name="Grigoriev I.V."/>
            <person name="Spatafora J.W."/>
            <person name="Nagy L.G."/>
            <person name="Kovacs G.M."/>
        </authorList>
    </citation>
    <scope>NUCLEOTIDE SEQUENCE [LARGE SCALE GENOMIC DNA]</scope>
    <source>
        <strain evidence="2 3">DSE2036</strain>
    </source>
</reference>
<dbReference type="InterPro" id="IPR001810">
    <property type="entry name" value="F-box_dom"/>
</dbReference>
<protein>
    <recommendedName>
        <fullName evidence="1">F-box domain-containing protein</fullName>
    </recommendedName>
</protein>
<dbReference type="PROSITE" id="PS50181">
    <property type="entry name" value="FBOX"/>
    <property type="match status" value="1"/>
</dbReference>